<comment type="caution">
    <text evidence="1">The sequence shown here is derived from an EMBL/GenBank/DDBJ whole genome shotgun (WGS) entry which is preliminary data.</text>
</comment>
<dbReference type="AlphaFoldDB" id="A0A8B3FGC4"/>
<accession>A0A8B3FGC4</accession>
<dbReference type="RefSeq" id="WP_058147736.1">
    <property type="nucleotide sequence ID" value="NZ_CP061324.1"/>
</dbReference>
<sequence>MIENKRALDSMYQTYKDLTLIELEDAFSNAETQDKIDFFLKLYNLKLAEHQQKIIKEDFIL</sequence>
<gene>
    <name evidence="1" type="ORF">D8K17_12795</name>
    <name evidence="2" type="ORF">D8K17_12900</name>
</gene>
<reference evidence="1" key="1">
    <citation type="submission" date="2018-10" db="EMBL/GenBank/DDBJ databases">
        <title>Chromosomal inversion in Lactococcus lactis subsp. lactis bv. diacetylactis S50.</title>
        <authorList>
            <person name="Kojic M."/>
            <person name="Jovcic B."/>
        </authorList>
    </citation>
    <scope>NUCLEOTIDE SEQUENCE</scope>
    <source>
        <strain evidence="1">S50</strain>
    </source>
</reference>
<dbReference type="EMBL" id="RBVM01000002">
    <property type="protein sequence ID" value="RKO35067.1"/>
    <property type="molecule type" value="Genomic_DNA"/>
</dbReference>
<organism evidence="1">
    <name type="scientific">Lactococcus lactis subsp. lactis bv. diacetylactis</name>
    <dbReference type="NCBI Taxonomy" id="44688"/>
    <lineage>
        <taxon>Bacteria</taxon>
        <taxon>Bacillati</taxon>
        <taxon>Bacillota</taxon>
        <taxon>Bacilli</taxon>
        <taxon>Lactobacillales</taxon>
        <taxon>Streptococcaceae</taxon>
        <taxon>Lactococcus</taxon>
    </lineage>
</organism>
<protein>
    <submittedName>
        <fullName evidence="1">Uncharacterized protein</fullName>
    </submittedName>
</protein>
<proteinExistence type="predicted"/>
<dbReference type="EMBL" id="RBVM01000002">
    <property type="protein sequence ID" value="RKO35087.1"/>
    <property type="molecule type" value="Genomic_DNA"/>
</dbReference>
<evidence type="ECO:0000313" key="1">
    <source>
        <dbReference type="EMBL" id="RKO35067.1"/>
    </source>
</evidence>
<name>A0A8B3FGC4_LACLL</name>
<evidence type="ECO:0000313" key="2">
    <source>
        <dbReference type="EMBL" id="RKO35087.1"/>
    </source>
</evidence>